<dbReference type="InterPro" id="IPR019250">
    <property type="entry name" value="DUF2227_metal-bd"/>
</dbReference>
<dbReference type="STRING" id="292563.Cyast_0406"/>
<sequence length="195" mass="22850">MTSGKNHDRITWLCLPWIFIGTIIISKDLLTGFVVASGFLFSGLMFGPDLDIYSVQFKRWGYFKFIWLPYQKYLPHRSFFSHGFIIGTVIRSLYLCFILLLLGIVLGAIALITFPQIWQWQQIIDNLTVIGEIYLKEIIALFIGLELGAMSHYLADIIDSWLKKRRKKKTTRKPQRRIKKITSKKPQPKRKVNRR</sequence>
<evidence type="ECO:0000313" key="4">
    <source>
        <dbReference type="Proteomes" id="UP000010483"/>
    </source>
</evidence>
<name>K9YHE6_CYASC</name>
<accession>K9YHE6</accession>
<keyword evidence="2" id="KW-0472">Membrane</keyword>
<feature type="transmembrane region" description="Helical" evidence="2">
    <location>
        <begin position="9"/>
        <end position="26"/>
    </location>
</feature>
<dbReference type="KEGG" id="csn:Cyast_0406"/>
<dbReference type="PATRIC" id="fig|292563.3.peg.423"/>
<dbReference type="BioCyc" id="CSTA292563:G1353-409-MONOMER"/>
<reference evidence="4" key="1">
    <citation type="journal article" date="2013" name="Proc. Natl. Acad. Sci. U.S.A.">
        <title>Improving the coverage of the cyanobacterial phylum using diversity-driven genome sequencing.</title>
        <authorList>
            <person name="Shih P.M."/>
            <person name="Wu D."/>
            <person name="Latifi A."/>
            <person name="Axen S.D."/>
            <person name="Fewer D.P."/>
            <person name="Talla E."/>
            <person name="Calteau A."/>
            <person name="Cai F."/>
            <person name="Tandeau de Marsac N."/>
            <person name="Rippka R."/>
            <person name="Herdman M."/>
            <person name="Sivonen K."/>
            <person name="Coursin T."/>
            <person name="Laurent T."/>
            <person name="Goodwin L."/>
            <person name="Nolan M."/>
            <person name="Davenport K.W."/>
            <person name="Han C.S."/>
            <person name="Rubin E.M."/>
            <person name="Eisen J.A."/>
            <person name="Woyke T."/>
            <person name="Gugger M."/>
            <person name="Kerfeld C.A."/>
        </authorList>
    </citation>
    <scope>NUCLEOTIDE SEQUENCE [LARGE SCALE GENOMIC DNA]</scope>
    <source>
        <strain evidence="4">ATCC 29140 / PCC 7202</strain>
    </source>
</reference>
<evidence type="ECO:0000256" key="2">
    <source>
        <dbReference type="SAM" id="Phobius"/>
    </source>
</evidence>
<proteinExistence type="predicted"/>
<organism evidence="3 4">
    <name type="scientific">Cyanobacterium stanieri (strain ATCC 29140 / PCC 7202)</name>
    <dbReference type="NCBI Taxonomy" id="292563"/>
    <lineage>
        <taxon>Bacteria</taxon>
        <taxon>Bacillati</taxon>
        <taxon>Cyanobacteriota</taxon>
        <taxon>Cyanophyceae</taxon>
        <taxon>Oscillatoriophycideae</taxon>
        <taxon>Chroococcales</taxon>
        <taxon>Geminocystaceae</taxon>
        <taxon>Cyanobacterium</taxon>
    </lineage>
</organism>
<feature type="region of interest" description="Disordered" evidence="1">
    <location>
        <begin position="167"/>
        <end position="195"/>
    </location>
</feature>
<evidence type="ECO:0000313" key="3">
    <source>
        <dbReference type="EMBL" id="AFZ46386.1"/>
    </source>
</evidence>
<evidence type="ECO:0008006" key="5">
    <source>
        <dbReference type="Google" id="ProtNLM"/>
    </source>
</evidence>
<dbReference type="PANTHER" id="PTHR39085">
    <property type="entry name" value="SLL0924 PROTEIN"/>
    <property type="match status" value="1"/>
</dbReference>
<dbReference type="HOGENOM" id="CLU_111923_0_0_3"/>
<keyword evidence="4" id="KW-1185">Reference proteome</keyword>
<evidence type="ECO:0000256" key="1">
    <source>
        <dbReference type="SAM" id="MobiDB-lite"/>
    </source>
</evidence>
<dbReference type="AlphaFoldDB" id="K9YHE6"/>
<gene>
    <name evidence="3" type="ordered locus">Cyast_0406</name>
</gene>
<feature type="transmembrane region" description="Helical" evidence="2">
    <location>
        <begin position="93"/>
        <end position="118"/>
    </location>
</feature>
<dbReference type="EMBL" id="CP003940">
    <property type="protein sequence ID" value="AFZ46386.1"/>
    <property type="molecule type" value="Genomic_DNA"/>
</dbReference>
<dbReference type="Pfam" id="PF09988">
    <property type="entry name" value="DUF2227"/>
    <property type="match status" value="1"/>
</dbReference>
<keyword evidence="2" id="KW-0812">Transmembrane</keyword>
<dbReference type="eggNOG" id="COG2389">
    <property type="taxonomic scope" value="Bacteria"/>
</dbReference>
<dbReference type="PANTHER" id="PTHR39085:SF1">
    <property type="entry name" value="SLL0924 PROTEIN"/>
    <property type="match status" value="1"/>
</dbReference>
<protein>
    <recommendedName>
        <fullName evidence="5">Metal-binding protein</fullName>
    </recommendedName>
</protein>
<keyword evidence="2" id="KW-1133">Transmembrane helix</keyword>
<dbReference type="Proteomes" id="UP000010483">
    <property type="component" value="Chromosome"/>
</dbReference>